<reference evidence="2" key="1">
    <citation type="submission" date="2023-06" db="EMBL/GenBank/DDBJ databases">
        <title>Identification and characterization of a novel cytorhabdovirus infecting the liana Aristolochia giberti.</title>
        <authorList>
            <person name="Ramos-Gonzalez P.L."/>
            <person name="Potsclan-Barros M."/>
            <person name="Michea-Gonzalez G.L."/>
            <person name="Chabi-Jesus C."/>
            <person name="Harakava R."/>
            <person name="Lorenzo H."/>
            <person name="Freita-Astua J."/>
            <person name="Kitajima E.W."/>
        </authorList>
    </citation>
    <scope>NUCLEOTIDE SEQUENCE</scope>
    <source>
        <strain evidence="2">NOd1</strain>
    </source>
</reference>
<feature type="compositionally biased region" description="Polar residues" evidence="1">
    <location>
        <begin position="212"/>
        <end position="229"/>
    </location>
</feature>
<name>A0AA50QTM6_9RHAB</name>
<dbReference type="EMBL" id="OR090884">
    <property type="protein sequence ID" value="WMD26760.1"/>
    <property type="molecule type" value="Viral_cRNA"/>
</dbReference>
<accession>A0AA50QTM6</accession>
<proteinExistence type="predicted"/>
<protein>
    <submittedName>
        <fullName evidence="2">Matrix protein</fullName>
    </submittedName>
</protein>
<organism evidence="2">
    <name type="scientific">Aristolochia-associated cytorhabdovirus</name>
    <dbReference type="NCBI Taxonomy" id="3071548"/>
    <lineage>
        <taxon>Viruses</taxon>
        <taxon>Riboviria</taxon>
        <taxon>Orthornavirae</taxon>
        <taxon>Negarnaviricota</taxon>
        <taxon>Haploviricotina</taxon>
        <taxon>Monjiviricetes</taxon>
        <taxon>Mononegavirales</taxon>
        <taxon>Rhabdoviridae</taxon>
        <taxon>Betarhabdovirinae</taxon>
    </lineage>
</organism>
<gene>
    <name evidence="2" type="primary">M</name>
</gene>
<evidence type="ECO:0000256" key="1">
    <source>
        <dbReference type="SAM" id="MobiDB-lite"/>
    </source>
</evidence>
<evidence type="ECO:0000313" key="2">
    <source>
        <dbReference type="EMBL" id="WMD26760.1"/>
    </source>
</evidence>
<sequence length="229" mass="26538">MDRKWTFGYTAVNWELELEITSRKSITLKSIADHMNADAVERLEGKGKEDKDVASTILVFSWYFYRYFGSCVGTTSPDRNLIIPDAPMITYKAPKNIVLHHVTPLTLPEIVTNQNVQLFKHDEKGLIYWMNIKINLAKFKAFERDTLARWLKENPEVRTTQLLIFDRLVKDIVCMEKNRKKQLEAKENKMKLLQPLTWVSKFKDNASSSSSPNEEVNNFFQGQTSNPSS</sequence>
<feature type="region of interest" description="Disordered" evidence="1">
    <location>
        <begin position="204"/>
        <end position="229"/>
    </location>
</feature>